<dbReference type="Proteomes" id="UP001228563">
    <property type="component" value="Chromosome"/>
</dbReference>
<proteinExistence type="predicted"/>
<evidence type="ECO:0000313" key="1">
    <source>
        <dbReference type="EMBL" id="WMT67539.1"/>
    </source>
</evidence>
<dbReference type="AlphaFoldDB" id="A0AAJ6MMY1"/>
<name>A0AAJ6MMY1_9ENTR</name>
<accession>A0AAJ6MMY1</accession>
<dbReference type="EMBL" id="CP096849">
    <property type="protein sequence ID" value="WMT67539.1"/>
    <property type="molecule type" value="Genomic_DNA"/>
</dbReference>
<reference evidence="1" key="1">
    <citation type="submission" date="2022-04" db="EMBL/GenBank/DDBJ databases">
        <title>Co-occurrence of mcr-9 and blaNDM-1 in multidrug-resistant Enterobacter kobei strain isolated from an infant with urinary infection.</title>
        <authorList>
            <person name="Zeng H."/>
        </authorList>
    </citation>
    <scope>NUCLEOTIDE SEQUENCE</scope>
    <source>
        <strain evidence="1">EC1382</strain>
    </source>
</reference>
<evidence type="ECO:0000313" key="2">
    <source>
        <dbReference type="Proteomes" id="UP001228563"/>
    </source>
</evidence>
<sequence length="102" mass="10849">MVMPQGLQCWDGAGRIAVDLSDYAIRYIGSTSVTFAAGETAKDVSFSGVTQDGSFISIVSASSAGVINEYYCRAFNGGFTVFYLPSGGSISITLNMEVYNFQ</sequence>
<gene>
    <name evidence="1" type="ORF">M2B19_08205</name>
</gene>
<protein>
    <submittedName>
        <fullName evidence="1">Uncharacterized protein</fullName>
    </submittedName>
</protein>
<dbReference type="RefSeq" id="WP_047749202.1">
    <property type="nucleotide sequence ID" value="NZ_CP083862.1"/>
</dbReference>
<organism evidence="1 2">
    <name type="scientific">Enterobacter kobei</name>
    <dbReference type="NCBI Taxonomy" id="208224"/>
    <lineage>
        <taxon>Bacteria</taxon>
        <taxon>Pseudomonadati</taxon>
        <taxon>Pseudomonadota</taxon>
        <taxon>Gammaproteobacteria</taxon>
        <taxon>Enterobacterales</taxon>
        <taxon>Enterobacteriaceae</taxon>
        <taxon>Enterobacter</taxon>
        <taxon>Enterobacter cloacae complex</taxon>
    </lineage>
</organism>